<dbReference type="InterPro" id="IPR039425">
    <property type="entry name" value="RNA_pol_sigma-70-like"/>
</dbReference>
<dbReference type="InterPro" id="IPR036388">
    <property type="entry name" value="WH-like_DNA-bd_sf"/>
</dbReference>
<dbReference type="GO" id="GO:0003677">
    <property type="term" value="F:DNA binding"/>
    <property type="evidence" value="ECO:0007669"/>
    <property type="project" value="UniProtKB-KW"/>
</dbReference>
<dbReference type="NCBIfam" id="TIGR02937">
    <property type="entry name" value="sigma70-ECF"/>
    <property type="match status" value="1"/>
</dbReference>
<evidence type="ECO:0000313" key="8">
    <source>
        <dbReference type="EMBL" id="GEQ15104.1"/>
    </source>
</evidence>
<reference evidence="8 9" key="1">
    <citation type="submission" date="2019-07" db="EMBL/GenBank/DDBJ databases">
        <title>Whole genome shotgun sequence of Knoellia locipacati NBRC 109775.</title>
        <authorList>
            <person name="Hosoyama A."/>
            <person name="Uohara A."/>
            <person name="Ohji S."/>
            <person name="Ichikawa N."/>
        </authorList>
    </citation>
    <scope>NUCLEOTIDE SEQUENCE [LARGE SCALE GENOMIC DNA]</scope>
    <source>
        <strain evidence="8 9">NBRC 109775</strain>
    </source>
</reference>
<sequence length="208" mass="23220">MALERCQFASAVNLVVRRCDSAGVSPLLRAVGERGPGAPATDLEREEALTVLFRTHCADLTRLGYALTGDRGAAEEAVQDAFVSLHRHWRTLRDRSAIHAYLRAAVVNRCRSVHRDRARRVRATEPLRPELVALPGAEDEALAHEASRRIVEQVRHLPQRQREVIVCRYYLDLTERQTADLLQISVGSVKKHASRALAALHDRMGVAP</sequence>
<dbReference type="InterPro" id="IPR007627">
    <property type="entry name" value="RNA_pol_sigma70_r2"/>
</dbReference>
<keyword evidence="3" id="KW-0731">Sigma factor</keyword>
<dbReference type="InterPro" id="IPR014284">
    <property type="entry name" value="RNA_pol_sigma-70_dom"/>
</dbReference>
<dbReference type="GO" id="GO:0006352">
    <property type="term" value="P:DNA-templated transcription initiation"/>
    <property type="evidence" value="ECO:0007669"/>
    <property type="project" value="InterPro"/>
</dbReference>
<dbReference type="PANTHER" id="PTHR43133:SF50">
    <property type="entry name" value="ECF RNA POLYMERASE SIGMA FACTOR SIGM"/>
    <property type="match status" value="1"/>
</dbReference>
<dbReference type="PANTHER" id="PTHR43133">
    <property type="entry name" value="RNA POLYMERASE ECF-TYPE SIGMA FACTO"/>
    <property type="match status" value="1"/>
</dbReference>
<dbReference type="InterPro" id="IPR013249">
    <property type="entry name" value="RNA_pol_sigma70_r4_t2"/>
</dbReference>
<keyword evidence="2" id="KW-0805">Transcription regulation</keyword>
<dbReference type="SUPFAM" id="SSF88659">
    <property type="entry name" value="Sigma3 and sigma4 domains of RNA polymerase sigma factors"/>
    <property type="match status" value="1"/>
</dbReference>
<dbReference type="Gene3D" id="1.10.10.10">
    <property type="entry name" value="Winged helix-like DNA-binding domain superfamily/Winged helix DNA-binding domain"/>
    <property type="match status" value="1"/>
</dbReference>
<evidence type="ECO:0000313" key="9">
    <source>
        <dbReference type="Proteomes" id="UP000321793"/>
    </source>
</evidence>
<evidence type="ECO:0000256" key="1">
    <source>
        <dbReference type="ARBA" id="ARBA00010641"/>
    </source>
</evidence>
<accession>A0A512T4G2</accession>
<evidence type="ECO:0008006" key="10">
    <source>
        <dbReference type="Google" id="ProtNLM"/>
    </source>
</evidence>
<comment type="caution">
    <text evidence="8">The sequence shown here is derived from an EMBL/GenBank/DDBJ whole genome shotgun (WGS) entry which is preliminary data.</text>
</comment>
<dbReference type="AlphaFoldDB" id="A0A512T4G2"/>
<dbReference type="Proteomes" id="UP000321793">
    <property type="component" value="Unassembled WGS sequence"/>
</dbReference>
<organism evidence="8 9">
    <name type="scientific">Knoellia locipacati</name>
    <dbReference type="NCBI Taxonomy" id="882824"/>
    <lineage>
        <taxon>Bacteria</taxon>
        <taxon>Bacillati</taxon>
        <taxon>Actinomycetota</taxon>
        <taxon>Actinomycetes</taxon>
        <taxon>Micrococcales</taxon>
        <taxon>Intrasporangiaceae</taxon>
        <taxon>Knoellia</taxon>
    </lineage>
</organism>
<keyword evidence="4" id="KW-0238">DNA-binding</keyword>
<dbReference type="InterPro" id="IPR013324">
    <property type="entry name" value="RNA_pol_sigma_r3/r4-like"/>
</dbReference>
<evidence type="ECO:0000259" key="6">
    <source>
        <dbReference type="Pfam" id="PF04542"/>
    </source>
</evidence>
<protein>
    <recommendedName>
        <fullName evidence="10">RNA polymerase sigma factor</fullName>
    </recommendedName>
</protein>
<gene>
    <name evidence="8" type="ORF">KLO01_31510</name>
</gene>
<dbReference type="Gene3D" id="1.10.1740.10">
    <property type="match status" value="1"/>
</dbReference>
<dbReference type="GO" id="GO:0016987">
    <property type="term" value="F:sigma factor activity"/>
    <property type="evidence" value="ECO:0007669"/>
    <property type="project" value="UniProtKB-KW"/>
</dbReference>
<dbReference type="Pfam" id="PF08281">
    <property type="entry name" value="Sigma70_r4_2"/>
    <property type="match status" value="1"/>
</dbReference>
<keyword evidence="9" id="KW-1185">Reference proteome</keyword>
<evidence type="ECO:0000256" key="4">
    <source>
        <dbReference type="ARBA" id="ARBA00023125"/>
    </source>
</evidence>
<evidence type="ECO:0000256" key="5">
    <source>
        <dbReference type="ARBA" id="ARBA00023163"/>
    </source>
</evidence>
<feature type="domain" description="RNA polymerase sigma-70 region 2" evidence="6">
    <location>
        <begin position="52"/>
        <end position="120"/>
    </location>
</feature>
<name>A0A512T4G2_9MICO</name>
<proteinExistence type="inferred from homology"/>
<evidence type="ECO:0000259" key="7">
    <source>
        <dbReference type="Pfam" id="PF08281"/>
    </source>
</evidence>
<dbReference type="Pfam" id="PF04542">
    <property type="entry name" value="Sigma70_r2"/>
    <property type="match status" value="1"/>
</dbReference>
<dbReference type="InterPro" id="IPR013325">
    <property type="entry name" value="RNA_pol_sigma_r2"/>
</dbReference>
<feature type="domain" description="RNA polymerase sigma factor 70 region 4 type 2" evidence="7">
    <location>
        <begin position="148"/>
        <end position="200"/>
    </location>
</feature>
<evidence type="ECO:0000256" key="2">
    <source>
        <dbReference type="ARBA" id="ARBA00023015"/>
    </source>
</evidence>
<evidence type="ECO:0000256" key="3">
    <source>
        <dbReference type="ARBA" id="ARBA00023082"/>
    </source>
</evidence>
<keyword evidence="5" id="KW-0804">Transcription</keyword>
<dbReference type="EMBL" id="BKBA01000012">
    <property type="protein sequence ID" value="GEQ15104.1"/>
    <property type="molecule type" value="Genomic_DNA"/>
</dbReference>
<dbReference type="SUPFAM" id="SSF88946">
    <property type="entry name" value="Sigma2 domain of RNA polymerase sigma factors"/>
    <property type="match status" value="1"/>
</dbReference>
<comment type="similarity">
    <text evidence="1">Belongs to the sigma-70 factor family. ECF subfamily.</text>
</comment>